<proteinExistence type="predicted"/>
<organism evidence="1 2">
    <name type="scientific">Pedobacter duraquae</name>
    <dbReference type="NCBI Taxonomy" id="425511"/>
    <lineage>
        <taxon>Bacteria</taxon>
        <taxon>Pseudomonadati</taxon>
        <taxon>Bacteroidota</taxon>
        <taxon>Sphingobacteriia</taxon>
        <taxon>Sphingobacteriales</taxon>
        <taxon>Sphingobacteriaceae</taxon>
        <taxon>Pedobacter</taxon>
    </lineage>
</organism>
<accession>A0A4R6IEB5</accession>
<sequence length="226" mass="27110">MAANDEWRKLYAEAFRNKFSLDYVAKFEKLQQEHLGKDTYNEMKFHCKHVVLLIYRNNQQAEDAFRINLEMLRDTPNDHYGYWNVIGIATRDSAELNRTTEIRQFAMRYLKNKNDNIAKLEVFQWYIDHFANDEKYSEEVLVDLEPALAAVVLNMDIQIDNTSSFATRVHYLLKENRKAIKRLGNFHKKRENASEKQQLQNIERYMKRESIGWYRRNLFTGCQRPI</sequence>
<dbReference type="RefSeq" id="WP_133558154.1">
    <property type="nucleotide sequence ID" value="NZ_SNWM01000005.1"/>
</dbReference>
<gene>
    <name evidence="1" type="ORF">CLV32_3723</name>
</gene>
<evidence type="ECO:0000313" key="2">
    <source>
        <dbReference type="Proteomes" id="UP000295499"/>
    </source>
</evidence>
<dbReference type="EMBL" id="SNWM01000005">
    <property type="protein sequence ID" value="TDO19967.1"/>
    <property type="molecule type" value="Genomic_DNA"/>
</dbReference>
<reference evidence="1 2" key="1">
    <citation type="submission" date="2019-03" db="EMBL/GenBank/DDBJ databases">
        <title>Genomic Encyclopedia of Archaeal and Bacterial Type Strains, Phase II (KMG-II): from individual species to whole genera.</title>
        <authorList>
            <person name="Goeker M."/>
        </authorList>
    </citation>
    <scope>NUCLEOTIDE SEQUENCE [LARGE SCALE GENOMIC DNA]</scope>
    <source>
        <strain evidence="1 2">DSM 19034</strain>
    </source>
</reference>
<evidence type="ECO:0000313" key="1">
    <source>
        <dbReference type="EMBL" id="TDO19967.1"/>
    </source>
</evidence>
<dbReference type="OrthoDB" id="776236at2"/>
<dbReference type="AlphaFoldDB" id="A0A4R6IEB5"/>
<keyword evidence="2" id="KW-1185">Reference proteome</keyword>
<comment type="caution">
    <text evidence="1">The sequence shown here is derived from an EMBL/GenBank/DDBJ whole genome shotgun (WGS) entry which is preliminary data.</text>
</comment>
<name>A0A4R6IEB5_9SPHI</name>
<dbReference type="Proteomes" id="UP000295499">
    <property type="component" value="Unassembled WGS sequence"/>
</dbReference>
<protein>
    <submittedName>
        <fullName evidence="1">Uncharacterized protein</fullName>
    </submittedName>
</protein>